<evidence type="ECO:0000259" key="1">
    <source>
        <dbReference type="Pfam" id="PF07475"/>
    </source>
</evidence>
<gene>
    <name evidence="2" type="ordered locus">Bind_2739</name>
</gene>
<dbReference type="GO" id="GO:0005524">
    <property type="term" value="F:ATP binding"/>
    <property type="evidence" value="ECO:0007669"/>
    <property type="project" value="InterPro"/>
</dbReference>
<keyword evidence="2" id="KW-0808">Transferase</keyword>
<dbReference type="HOGENOM" id="CLU_052030_2_1_5"/>
<evidence type="ECO:0000313" key="2">
    <source>
        <dbReference type="EMBL" id="ACB96311.1"/>
    </source>
</evidence>
<dbReference type="eggNOG" id="COG1493">
    <property type="taxonomic scope" value="Bacteria"/>
</dbReference>
<dbReference type="OrthoDB" id="8326226at2"/>
<keyword evidence="2" id="KW-0418">Kinase</keyword>
<sequence>MVGEASFVHATALVIGETGLLIRGVSGAGKSALALALLALAEERFYFARLIGDDRIHVETYGNRVILRPHVAIAGQIERRGRGILTLPFLDAAVARCVVSIEDHALSRLPDRLEEETILAGIPLPLLRLEPGLPPHERAAGLWSDFRRMGFL</sequence>
<organism evidence="2 3">
    <name type="scientific">Beijerinckia indica subsp. indica (strain ATCC 9039 / DSM 1715 / NCIMB 8712)</name>
    <dbReference type="NCBI Taxonomy" id="395963"/>
    <lineage>
        <taxon>Bacteria</taxon>
        <taxon>Pseudomonadati</taxon>
        <taxon>Pseudomonadota</taxon>
        <taxon>Alphaproteobacteria</taxon>
        <taxon>Hyphomicrobiales</taxon>
        <taxon>Beijerinckiaceae</taxon>
        <taxon>Beijerinckia</taxon>
    </lineage>
</organism>
<dbReference type="GO" id="GO:0006109">
    <property type="term" value="P:regulation of carbohydrate metabolic process"/>
    <property type="evidence" value="ECO:0007669"/>
    <property type="project" value="InterPro"/>
</dbReference>
<dbReference type="EMBL" id="CP001016">
    <property type="protein sequence ID" value="ACB96311.1"/>
    <property type="molecule type" value="Genomic_DNA"/>
</dbReference>
<dbReference type="GO" id="GO:0000155">
    <property type="term" value="F:phosphorelay sensor kinase activity"/>
    <property type="evidence" value="ECO:0007669"/>
    <property type="project" value="InterPro"/>
</dbReference>
<feature type="domain" description="HPr kinase/phosphorylase C-terminal" evidence="1">
    <location>
        <begin position="6"/>
        <end position="86"/>
    </location>
</feature>
<keyword evidence="3" id="KW-1185">Reference proteome</keyword>
<name>B2IJT6_BEII9</name>
<dbReference type="Pfam" id="PF07475">
    <property type="entry name" value="Hpr_kinase_C"/>
    <property type="match status" value="1"/>
</dbReference>
<accession>B2IJT6</accession>
<dbReference type="RefSeq" id="WP_012385662.1">
    <property type="nucleotide sequence ID" value="NC_010581.1"/>
</dbReference>
<protein>
    <submittedName>
        <fullName evidence="2">HPr kinase</fullName>
    </submittedName>
</protein>
<dbReference type="KEGG" id="bid:Bind_2739"/>
<reference evidence="2 3" key="2">
    <citation type="journal article" date="2010" name="J. Bacteriol.">
        <title>Complete genome sequence of Beijerinckia indica subsp. indica.</title>
        <authorList>
            <person name="Tamas I."/>
            <person name="Dedysh S.N."/>
            <person name="Liesack W."/>
            <person name="Stott M.B."/>
            <person name="Alam M."/>
            <person name="Murrell J.C."/>
            <person name="Dunfield P.F."/>
        </authorList>
    </citation>
    <scope>NUCLEOTIDE SEQUENCE [LARGE SCALE GENOMIC DNA]</scope>
    <source>
        <strain evidence="3">ATCC 9039 / DSM 1715 / NCIMB 8712</strain>
    </source>
</reference>
<dbReference type="AlphaFoldDB" id="B2IJT6"/>
<dbReference type="Proteomes" id="UP000001695">
    <property type="component" value="Chromosome"/>
</dbReference>
<dbReference type="Gene3D" id="3.40.50.300">
    <property type="entry name" value="P-loop containing nucleotide triphosphate hydrolases"/>
    <property type="match status" value="1"/>
</dbReference>
<reference evidence="3" key="1">
    <citation type="submission" date="2008-03" db="EMBL/GenBank/DDBJ databases">
        <title>Complete sequence of chromosome of Beijerinckia indica subsp. indica ATCC 9039.</title>
        <authorList>
            <consortium name="US DOE Joint Genome Institute"/>
            <person name="Copeland A."/>
            <person name="Lucas S."/>
            <person name="Lapidus A."/>
            <person name="Glavina del Rio T."/>
            <person name="Dalin E."/>
            <person name="Tice H."/>
            <person name="Bruce D."/>
            <person name="Goodwin L."/>
            <person name="Pitluck S."/>
            <person name="LaButti K."/>
            <person name="Schmutz J."/>
            <person name="Larimer F."/>
            <person name="Land M."/>
            <person name="Hauser L."/>
            <person name="Kyrpides N."/>
            <person name="Mikhailova N."/>
            <person name="Dunfield P.F."/>
            <person name="Dedysh S.N."/>
            <person name="Liesack W."/>
            <person name="Saw J.H."/>
            <person name="Alam M."/>
            <person name="Chen Y."/>
            <person name="Murrell J.C."/>
            <person name="Richardson P."/>
        </authorList>
    </citation>
    <scope>NUCLEOTIDE SEQUENCE [LARGE SCALE GENOMIC DNA]</scope>
    <source>
        <strain evidence="3">ATCC 9039 / DSM 1715 / NCIMB 8712</strain>
    </source>
</reference>
<dbReference type="STRING" id="395963.Bind_2739"/>
<dbReference type="InterPro" id="IPR027417">
    <property type="entry name" value="P-loop_NTPase"/>
</dbReference>
<dbReference type="SUPFAM" id="SSF53795">
    <property type="entry name" value="PEP carboxykinase-like"/>
    <property type="match status" value="1"/>
</dbReference>
<evidence type="ECO:0000313" key="3">
    <source>
        <dbReference type="Proteomes" id="UP000001695"/>
    </source>
</evidence>
<dbReference type="InterPro" id="IPR011104">
    <property type="entry name" value="Hpr_kin/Pase_C"/>
</dbReference>
<proteinExistence type="predicted"/>